<dbReference type="PANTHER" id="PTHR22706">
    <property type="entry name" value="ASSEMBLY FACTOR FOR SPINDLE MICROTUBULES"/>
    <property type="match status" value="1"/>
</dbReference>
<feature type="compositionally biased region" description="Low complexity" evidence="5">
    <location>
        <begin position="1022"/>
        <end position="1033"/>
    </location>
</feature>
<comment type="subcellular location">
    <subcellularLocation>
        <location evidence="1">Cytoplasm</location>
    </subcellularLocation>
</comment>
<dbReference type="InterPro" id="IPR000048">
    <property type="entry name" value="IQ_motif_EF-hand-BS"/>
</dbReference>
<dbReference type="InterPro" id="IPR051185">
    <property type="entry name" value="ASPM"/>
</dbReference>
<dbReference type="Gene3D" id="1.20.5.190">
    <property type="match status" value="5"/>
</dbReference>
<feature type="region of interest" description="Disordered" evidence="5">
    <location>
        <begin position="50"/>
        <end position="92"/>
    </location>
</feature>
<feature type="region of interest" description="Disordered" evidence="5">
    <location>
        <begin position="119"/>
        <end position="149"/>
    </location>
</feature>
<feature type="compositionally biased region" description="Basic residues" evidence="5">
    <location>
        <begin position="1006"/>
        <end position="1021"/>
    </location>
</feature>
<dbReference type="Pfam" id="PF00612">
    <property type="entry name" value="IQ"/>
    <property type="match status" value="4"/>
</dbReference>
<feature type="compositionally biased region" description="Basic and acidic residues" evidence="5">
    <location>
        <begin position="50"/>
        <end position="59"/>
    </location>
</feature>
<feature type="compositionally biased region" description="Polar residues" evidence="5">
    <location>
        <begin position="831"/>
        <end position="855"/>
    </location>
</feature>
<dbReference type="GO" id="GO:0051295">
    <property type="term" value="P:establishment of meiotic spindle localization"/>
    <property type="evidence" value="ECO:0007669"/>
    <property type="project" value="TreeGrafter"/>
</dbReference>
<reference evidence="6" key="1">
    <citation type="submission" date="2014-11" db="EMBL/GenBank/DDBJ databases">
        <authorList>
            <person name="Otto D Thomas"/>
            <person name="Naeem Raeece"/>
        </authorList>
    </citation>
    <scope>NUCLEOTIDE SEQUENCE</scope>
</reference>
<evidence type="ECO:0000256" key="4">
    <source>
        <dbReference type="ARBA" id="ARBA00022860"/>
    </source>
</evidence>
<feature type="compositionally biased region" description="Pro residues" evidence="5">
    <location>
        <begin position="1045"/>
        <end position="1057"/>
    </location>
</feature>
<feature type="compositionally biased region" description="Low complexity" evidence="5">
    <location>
        <begin position="927"/>
        <end position="949"/>
    </location>
</feature>
<dbReference type="SMART" id="SM00015">
    <property type="entry name" value="IQ"/>
    <property type="match status" value="12"/>
</dbReference>
<name>A0A0G4GBW3_9ALVE</name>
<dbReference type="GO" id="GO:0007051">
    <property type="term" value="P:spindle organization"/>
    <property type="evidence" value="ECO:0007669"/>
    <property type="project" value="TreeGrafter"/>
</dbReference>
<dbReference type="VEuPathDB" id="CryptoDB:Cvel_4479"/>
<dbReference type="GO" id="GO:0005737">
    <property type="term" value="C:cytoplasm"/>
    <property type="evidence" value="ECO:0007669"/>
    <property type="project" value="UniProtKB-SubCell"/>
</dbReference>
<sequence>MLERAIKERDALLEENCRLLDACKAFRAAASHSFHECRALQAKLKVLEQRGKERERDGTTGDDVASSSNNSPSRRRPRSPLTNAHHETAPPVHPRCFSYVKAEYRGGVGNVYDRRAFFPLERGPRPKSQSPSPSRPSSPPRPGSVGPPSHVMLQFFLDVTAALTEHAADSALKAAEFAMPSLERAAASLSDSRLTRQTTLLRQRLQAPDDFEQRVRRLKAAREEIPIDLLWLASVDSKSFGCWPETSADEWMNSSVDLRWLAVASRDRDWLSLCRDWDFLPSELRWAAVLQPAEKFSWLSMGFGPSVDVDPQTGRFTNSLWCNSALVSRFNAVATGDPAAVRVQLAAQSTATALRKAKAKGAKANPVELAYREAALLGLSIIRGCDASLSVAGFATQNGGRSSAKYPLSETRADTGQWDRTGMGAPQRGRGPSVFGEDGTPEERPGGLAGRPWAPGDDLNADLSTISGAFSPLSPQKDGGMGVVDEDAAELEAAAIRIQAAARGRKAREEVAAVREEKERAYGEEKAKEILEQLEQEEAAKKIQAIHRGKAARQQVEQEKRERGQAASKIQALHRGKLARQSVRQQRDEEQEAALKIQALQRGKKARGEVEAKKKQKQEEEHAALKIQAIQRGKQARKETARQKQEEEEAAKKIQAIHRGKATRAELEKQRREEEEAARRIQSIQRGKLARQELAKQRAEEEEAARKIQAIQRGKKTRADVAKQKAEEEEAAKRIQAIHRGKSARQEIAKQRAEEEEAAKKIQAIQRGKMTRKQIDQQKQEEEEAAKRIQAVQRGKKARKEVDLMKRELSGSVAEGTLEEEAEREKEVSRHGSSSAVQKGQARSSHSAAGPASSTKAKEEDEEEAAAALKIQSLHRGKQARRQTEQLRQQQGGGEKDDKKELRKVRSEPEGGRTRPGGPSVSQQRRSSVGLISGGASSSAAPAGDASSGNEVVKRGSQLSYGQPRGFAKGQAERRSGSLASVSIGSAADIEVMYEDTPSDQEGSHKGKKPRPPGPLARRRSSLQSDSQLSVSQAGSGRGRDDAMPPTPPSPPGPVFR</sequence>
<feature type="compositionally biased region" description="Pro residues" evidence="5">
    <location>
        <begin position="133"/>
        <end position="142"/>
    </location>
</feature>
<keyword evidence="2" id="KW-0963">Cytoplasm</keyword>
<feature type="compositionally biased region" description="Basic and acidic residues" evidence="5">
    <location>
        <begin position="894"/>
        <end position="913"/>
    </location>
</feature>
<feature type="region of interest" description="Disordered" evidence="5">
    <location>
        <begin position="759"/>
        <end position="1057"/>
    </location>
</feature>
<feature type="compositionally biased region" description="Basic and acidic residues" evidence="5">
    <location>
        <begin position="800"/>
        <end position="809"/>
    </location>
</feature>
<evidence type="ECO:0000313" key="6">
    <source>
        <dbReference type="EMBL" id="CEM26636.1"/>
    </source>
</evidence>
<feature type="compositionally biased region" description="Basic and acidic residues" evidence="5">
    <location>
        <begin position="636"/>
        <end position="645"/>
    </location>
</feature>
<dbReference type="PROSITE" id="PS50096">
    <property type="entry name" value="IQ"/>
    <property type="match status" value="12"/>
</dbReference>
<evidence type="ECO:0000256" key="2">
    <source>
        <dbReference type="ARBA" id="ARBA00022490"/>
    </source>
</evidence>
<protein>
    <submittedName>
        <fullName evidence="6">Uncharacterized protein</fullName>
    </submittedName>
</protein>
<evidence type="ECO:0000256" key="3">
    <source>
        <dbReference type="ARBA" id="ARBA00022737"/>
    </source>
</evidence>
<dbReference type="GO" id="GO:0005516">
    <property type="term" value="F:calmodulin binding"/>
    <property type="evidence" value="ECO:0007669"/>
    <property type="project" value="UniProtKB-KW"/>
</dbReference>
<feature type="compositionally biased region" description="Basic and acidic residues" evidence="5">
    <location>
        <begin position="606"/>
        <end position="624"/>
    </location>
</feature>
<dbReference type="GO" id="GO:0000922">
    <property type="term" value="C:spindle pole"/>
    <property type="evidence" value="ECO:0007669"/>
    <property type="project" value="TreeGrafter"/>
</dbReference>
<dbReference type="EMBL" id="CDMZ01001070">
    <property type="protein sequence ID" value="CEM26636.1"/>
    <property type="molecule type" value="Genomic_DNA"/>
</dbReference>
<feature type="region of interest" description="Disordered" evidence="5">
    <location>
        <begin position="399"/>
        <end position="457"/>
    </location>
</feature>
<feature type="compositionally biased region" description="Basic and acidic residues" evidence="5">
    <location>
        <begin position="663"/>
        <end position="672"/>
    </location>
</feature>
<evidence type="ECO:0000256" key="1">
    <source>
        <dbReference type="ARBA" id="ARBA00004496"/>
    </source>
</evidence>
<dbReference type="AlphaFoldDB" id="A0A0G4GBW3"/>
<organism evidence="6">
    <name type="scientific">Chromera velia CCMP2878</name>
    <dbReference type="NCBI Taxonomy" id="1169474"/>
    <lineage>
        <taxon>Eukaryota</taxon>
        <taxon>Sar</taxon>
        <taxon>Alveolata</taxon>
        <taxon>Colpodellida</taxon>
        <taxon>Chromeraceae</taxon>
        <taxon>Chromera</taxon>
    </lineage>
</organism>
<keyword evidence="3" id="KW-0677">Repeat</keyword>
<gene>
    <name evidence="6" type="ORF">Cvel_4479</name>
</gene>
<keyword evidence="4" id="KW-0112">Calmodulin-binding</keyword>
<dbReference type="GO" id="GO:0000278">
    <property type="term" value="P:mitotic cell cycle"/>
    <property type="evidence" value="ECO:0007669"/>
    <property type="project" value="TreeGrafter"/>
</dbReference>
<feature type="region of interest" description="Disordered" evidence="5">
    <location>
        <begin position="551"/>
        <end position="672"/>
    </location>
</feature>
<proteinExistence type="predicted"/>
<accession>A0A0G4GBW3</accession>
<evidence type="ECO:0000256" key="5">
    <source>
        <dbReference type="SAM" id="MobiDB-lite"/>
    </source>
</evidence>
<dbReference type="PANTHER" id="PTHR22706:SF1">
    <property type="entry name" value="ASSEMBLY FACTOR FOR SPINDLE MICROTUBULES"/>
    <property type="match status" value="1"/>
</dbReference>